<dbReference type="CDD" id="cd03230">
    <property type="entry name" value="ABC_DR_subfamily_A"/>
    <property type="match status" value="1"/>
</dbReference>
<dbReference type="GO" id="GO:0005524">
    <property type="term" value="F:ATP binding"/>
    <property type="evidence" value="ECO:0007669"/>
    <property type="project" value="UniProtKB-KW"/>
</dbReference>
<evidence type="ECO:0000313" key="6">
    <source>
        <dbReference type="Proteomes" id="UP001065549"/>
    </source>
</evidence>
<dbReference type="SUPFAM" id="SSF52540">
    <property type="entry name" value="P-loop containing nucleoside triphosphate hydrolases"/>
    <property type="match status" value="1"/>
</dbReference>
<dbReference type="SMART" id="SM00382">
    <property type="entry name" value="AAA"/>
    <property type="match status" value="1"/>
</dbReference>
<gene>
    <name evidence="5" type="ORF">OBO34_16845</name>
</gene>
<dbReference type="PANTHER" id="PTHR42939:SF1">
    <property type="entry name" value="ABC TRANSPORTER ATP-BINDING PROTEIN ALBC-RELATED"/>
    <property type="match status" value="1"/>
</dbReference>
<reference evidence="5" key="1">
    <citation type="submission" date="2022-09" db="EMBL/GenBank/DDBJ databases">
        <title>Culturomic study of gut microbiota in children with autism spectrum disorder.</title>
        <authorList>
            <person name="Efimov B.A."/>
            <person name="Chaplin A.V."/>
            <person name="Sokolova S.R."/>
            <person name="Pikina A.P."/>
            <person name="Korzhanova M."/>
            <person name="Belova V."/>
            <person name="Korostin D."/>
        </authorList>
    </citation>
    <scope>NUCLEOTIDE SEQUENCE</scope>
    <source>
        <strain evidence="5">ASD5510</strain>
    </source>
</reference>
<evidence type="ECO:0000256" key="1">
    <source>
        <dbReference type="ARBA" id="ARBA00022448"/>
    </source>
</evidence>
<dbReference type="Gene3D" id="3.40.50.300">
    <property type="entry name" value="P-loop containing nucleotide triphosphate hydrolases"/>
    <property type="match status" value="1"/>
</dbReference>
<dbReference type="PROSITE" id="PS50893">
    <property type="entry name" value="ABC_TRANSPORTER_2"/>
    <property type="match status" value="1"/>
</dbReference>
<dbReference type="PANTHER" id="PTHR42939">
    <property type="entry name" value="ABC TRANSPORTER ATP-BINDING PROTEIN ALBC-RELATED"/>
    <property type="match status" value="1"/>
</dbReference>
<dbReference type="InterPro" id="IPR003593">
    <property type="entry name" value="AAA+_ATPase"/>
</dbReference>
<evidence type="ECO:0000313" key="5">
    <source>
        <dbReference type="EMBL" id="MCU7380010.1"/>
    </source>
</evidence>
<organism evidence="5 6">
    <name type="scientific">Hominibacterium faecale</name>
    <dbReference type="NCBI Taxonomy" id="2839743"/>
    <lineage>
        <taxon>Bacteria</taxon>
        <taxon>Bacillati</taxon>
        <taxon>Bacillota</taxon>
        <taxon>Clostridia</taxon>
        <taxon>Peptostreptococcales</taxon>
        <taxon>Anaerovoracaceae</taxon>
        <taxon>Hominibacterium</taxon>
    </lineage>
</organism>
<dbReference type="RefSeq" id="WP_148394684.1">
    <property type="nucleotide sequence ID" value="NZ_JAJAGH010000003.1"/>
</dbReference>
<dbReference type="Proteomes" id="UP001065549">
    <property type="component" value="Unassembled WGS sequence"/>
</dbReference>
<dbReference type="GO" id="GO:0016887">
    <property type="term" value="F:ATP hydrolysis activity"/>
    <property type="evidence" value="ECO:0007669"/>
    <property type="project" value="InterPro"/>
</dbReference>
<evidence type="ECO:0000259" key="4">
    <source>
        <dbReference type="PROSITE" id="PS50893"/>
    </source>
</evidence>
<name>A0A9J6QX10_9FIRM</name>
<sequence length="241" mass="26964">METERKLTLVEEPPVAVIEGLSKTFGSIRALRNISLELPQGRIIGLLGPNGSGKTTLIKILAGLYVQYEGQVRILGEKPSHKTKALVSYAPDRNCFPAQMTCRQASDLYKTFFEDFNEDTWEHLLDCFSLSPQAQIRQMSKGMIDKLQICLAMSRNARLYLLDEPLAGVDAGARDVVLEQILESFNPKGTILIATHLIAEIERLFDTVIFLSHGELVEFGECDCIRQRHGISLEDLVKELS</sequence>
<dbReference type="Pfam" id="PF00005">
    <property type="entry name" value="ABC_tran"/>
    <property type="match status" value="1"/>
</dbReference>
<evidence type="ECO:0000256" key="3">
    <source>
        <dbReference type="ARBA" id="ARBA00022840"/>
    </source>
</evidence>
<dbReference type="InterPro" id="IPR027417">
    <property type="entry name" value="P-loop_NTPase"/>
</dbReference>
<dbReference type="InterPro" id="IPR051782">
    <property type="entry name" value="ABC_Transporter_VariousFunc"/>
</dbReference>
<keyword evidence="2" id="KW-0547">Nucleotide-binding</keyword>
<keyword evidence="3 5" id="KW-0067">ATP-binding</keyword>
<keyword evidence="6" id="KW-1185">Reference proteome</keyword>
<feature type="domain" description="ABC transporter" evidence="4">
    <location>
        <begin position="16"/>
        <end position="238"/>
    </location>
</feature>
<proteinExistence type="predicted"/>
<keyword evidence="1" id="KW-0813">Transport</keyword>
<comment type="caution">
    <text evidence="5">The sequence shown here is derived from an EMBL/GenBank/DDBJ whole genome shotgun (WGS) entry which is preliminary data.</text>
</comment>
<evidence type="ECO:0000256" key="2">
    <source>
        <dbReference type="ARBA" id="ARBA00022741"/>
    </source>
</evidence>
<dbReference type="InterPro" id="IPR003439">
    <property type="entry name" value="ABC_transporter-like_ATP-bd"/>
</dbReference>
<dbReference type="EMBL" id="JAOSHN010000007">
    <property type="protein sequence ID" value="MCU7380010.1"/>
    <property type="molecule type" value="Genomic_DNA"/>
</dbReference>
<protein>
    <submittedName>
        <fullName evidence="5">ABC transporter ATP-binding protein</fullName>
    </submittedName>
</protein>
<dbReference type="AlphaFoldDB" id="A0A9J6QX10"/>
<accession>A0A9J6QX10</accession>